<evidence type="ECO:0000313" key="6">
    <source>
        <dbReference type="Proteomes" id="UP001556098"/>
    </source>
</evidence>
<comment type="similarity">
    <text evidence="1 2">Belongs to the small heat shock protein (HSP20) family.</text>
</comment>
<organism evidence="5 6">
    <name type="scientific">Sulfitobacter sediminis</name>
    <dbReference type="NCBI Taxonomy" id="3234186"/>
    <lineage>
        <taxon>Bacteria</taxon>
        <taxon>Pseudomonadati</taxon>
        <taxon>Pseudomonadota</taxon>
        <taxon>Alphaproteobacteria</taxon>
        <taxon>Rhodobacterales</taxon>
        <taxon>Roseobacteraceae</taxon>
        <taxon>Sulfitobacter</taxon>
    </lineage>
</organism>
<feature type="region of interest" description="Disordered" evidence="3">
    <location>
        <begin position="85"/>
        <end position="108"/>
    </location>
</feature>
<dbReference type="CDD" id="cd06464">
    <property type="entry name" value="ACD_sHsps-like"/>
    <property type="match status" value="1"/>
</dbReference>
<dbReference type="SUPFAM" id="SSF49764">
    <property type="entry name" value="HSP20-like chaperones"/>
    <property type="match status" value="1"/>
</dbReference>
<gene>
    <name evidence="5" type="ORF">AB2B41_12660</name>
</gene>
<dbReference type="InterPro" id="IPR002068">
    <property type="entry name" value="A-crystallin/Hsp20_dom"/>
</dbReference>
<sequence>MSYQDYLPMNWLKNRPNDENPLVSLRKEVDSLFDDFGGGLFKDASAFNVRTNLSETDTEFCVTAELPGMTEEDVDVSVSGDRVIIKGQKKSEKEERSDEKGREFHRIERSSGSFQRVMSLPFTIDADKVEAVVKDGVLTVTIPKPPEVVENTRKIKVSSAK</sequence>
<reference evidence="5 6" key="1">
    <citation type="submission" date="2024-07" db="EMBL/GenBank/DDBJ databases">
        <title>Marimonas sp.nov., isolated from tidal-flat sediment.</title>
        <authorList>
            <person name="Jayan J.N."/>
            <person name="Lee S.S."/>
        </authorList>
    </citation>
    <scope>NUCLEOTIDE SEQUENCE [LARGE SCALE GENOMIC DNA]</scope>
    <source>
        <strain evidence="5 6">MJW-29</strain>
    </source>
</reference>
<keyword evidence="6" id="KW-1185">Reference proteome</keyword>
<dbReference type="EMBL" id="JBFNXX010000008">
    <property type="protein sequence ID" value="MEW9920460.1"/>
    <property type="molecule type" value="Genomic_DNA"/>
</dbReference>
<dbReference type="Pfam" id="PF00011">
    <property type="entry name" value="HSP20"/>
    <property type="match status" value="1"/>
</dbReference>
<proteinExistence type="inferred from homology"/>
<name>A0ABV3RNB3_9RHOB</name>
<dbReference type="PROSITE" id="PS01031">
    <property type="entry name" value="SHSP"/>
    <property type="match status" value="1"/>
</dbReference>
<evidence type="ECO:0000259" key="4">
    <source>
        <dbReference type="PROSITE" id="PS01031"/>
    </source>
</evidence>
<evidence type="ECO:0000256" key="2">
    <source>
        <dbReference type="RuleBase" id="RU003616"/>
    </source>
</evidence>
<feature type="domain" description="SHSP" evidence="4">
    <location>
        <begin position="42"/>
        <end position="160"/>
    </location>
</feature>
<dbReference type="PANTHER" id="PTHR11527">
    <property type="entry name" value="HEAT-SHOCK PROTEIN 20 FAMILY MEMBER"/>
    <property type="match status" value="1"/>
</dbReference>
<comment type="caution">
    <text evidence="5">The sequence shown here is derived from an EMBL/GenBank/DDBJ whole genome shotgun (WGS) entry which is preliminary data.</text>
</comment>
<evidence type="ECO:0000313" key="5">
    <source>
        <dbReference type="EMBL" id="MEW9920460.1"/>
    </source>
</evidence>
<dbReference type="Proteomes" id="UP001556098">
    <property type="component" value="Unassembled WGS sequence"/>
</dbReference>
<accession>A0ABV3RNB3</accession>
<dbReference type="RefSeq" id="WP_367878161.1">
    <property type="nucleotide sequence ID" value="NZ_JBFNXX010000008.1"/>
</dbReference>
<dbReference type="InterPro" id="IPR031107">
    <property type="entry name" value="Small_HSP"/>
</dbReference>
<evidence type="ECO:0000256" key="3">
    <source>
        <dbReference type="SAM" id="MobiDB-lite"/>
    </source>
</evidence>
<evidence type="ECO:0000256" key="1">
    <source>
        <dbReference type="PROSITE-ProRule" id="PRU00285"/>
    </source>
</evidence>
<dbReference type="Gene3D" id="2.60.40.790">
    <property type="match status" value="1"/>
</dbReference>
<protein>
    <submittedName>
        <fullName evidence="5">Hsp20/alpha crystallin family protein</fullName>
    </submittedName>
</protein>
<dbReference type="InterPro" id="IPR008978">
    <property type="entry name" value="HSP20-like_chaperone"/>
</dbReference>
<feature type="compositionally biased region" description="Basic and acidic residues" evidence="3">
    <location>
        <begin position="89"/>
        <end position="108"/>
    </location>
</feature>